<organism evidence="5">
    <name type="scientific">Brassica cretica</name>
    <name type="common">Mustard</name>
    <dbReference type="NCBI Taxonomy" id="69181"/>
    <lineage>
        <taxon>Eukaryota</taxon>
        <taxon>Viridiplantae</taxon>
        <taxon>Streptophyta</taxon>
        <taxon>Embryophyta</taxon>
        <taxon>Tracheophyta</taxon>
        <taxon>Spermatophyta</taxon>
        <taxon>Magnoliopsida</taxon>
        <taxon>eudicotyledons</taxon>
        <taxon>Gunneridae</taxon>
        <taxon>Pentapetalae</taxon>
        <taxon>rosids</taxon>
        <taxon>malvids</taxon>
        <taxon>Brassicales</taxon>
        <taxon>Brassicaceae</taxon>
        <taxon>Brassiceae</taxon>
        <taxon>Brassica</taxon>
    </lineage>
</organism>
<keyword evidence="2" id="KW-0129">CBS domain</keyword>
<dbReference type="AlphaFoldDB" id="A0A8S9HUG9"/>
<keyword evidence="1" id="KW-0677">Repeat</keyword>
<dbReference type="EMBL" id="QGKY02001250">
    <property type="protein sequence ID" value="KAF2561593.1"/>
    <property type="molecule type" value="Genomic_DNA"/>
</dbReference>
<dbReference type="PROSITE" id="PS51371">
    <property type="entry name" value="CBS"/>
    <property type="match status" value="1"/>
</dbReference>
<evidence type="ECO:0000256" key="2">
    <source>
        <dbReference type="PROSITE-ProRule" id="PRU00703"/>
    </source>
</evidence>
<dbReference type="InterPro" id="IPR046342">
    <property type="entry name" value="CBS_dom_sf"/>
</dbReference>
<dbReference type="InterPro" id="IPR002885">
    <property type="entry name" value="PPR_rpt"/>
</dbReference>
<dbReference type="Pfam" id="PF13041">
    <property type="entry name" value="PPR_2"/>
    <property type="match status" value="2"/>
</dbReference>
<dbReference type="SUPFAM" id="SSF54631">
    <property type="entry name" value="CBS-domain pair"/>
    <property type="match status" value="1"/>
</dbReference>
<sequence>MNRISPLLTPLPLSSCSVPTRRRYPGRANRHSKRVNLKPLTSRIVLLTRRRQLDQIVEEVEAAKKRYGRLNTIVMNSVLEACVHCGDVDLALRLFDEMAEPGGCGVDSITYATILKGLGKARRIDEAFQMMESIEKGTAAGSPKLSSSLVYGLLDSLINAGDLRRANGLLARYGTLLLEQGGPSVLIYNLLMKGYINSGSPQAAVVLLDEMLRLGLEPDRPTYNTLINACIKCGDLDAAMKFLKEMKEKAEEYYDDSRYPDVITYTTLVKLDEALGILTSIVKRWKAIPWTTSGGMAAVRLEALLGFSKSILRPHILSKVIPGEPIESIMIPFEATRPLLGTLQLKNVVMRFYKEQVVPIVDDWGSCIGLLHREDCNNLDASLVSMMRSPPPCVSTTTSIGRVVDLVLEKKHKMVIVIHCCGSGYSSKAVGAFTRAQLYRLFEPEQKLLWW</sequence>
<protein>
    <recommendedName>
        <fullName evidence="4">CBS domain-containing protein</fullName>
    </recommendedName>
</protein>
<feature type="non-terminal residue" evidence="5">
    <location>
        <position position="1"/>
    </location>
</feature>
<dbReference type="PROSITE" id="PS51375">
    <property type="entry name" value="PPR"/>
    <property type="match status" value="4"/>
</dbReference>
<accession>A0A8S9HUG9</accession>
<feature type="repeat" description="PPR" evidence="3">
    <location>
        <begin position="219"/>
        <end position="249"/>
    </location>
</feature>
<dbReference type="PANTHER" id="PTHR47581:SF2">
    <property type="entry name" value="OS09G0431600 PROTEIN"/>
    <property type="match status" value="1"/>
</dbReference>
<gene>
    <name evidence="5" type="ORF">F2Q70_00014196</name>
</gene>
<dbReference type="InterPro" id="IPR000644">
    <property type="entry name" value="CBS_dom"/>
</dbReference>
<evidence type="ECO:0000313" key="5">
    <source>
        <dbReference type="EMBL" id="KAF2561593.1"/>
    </source>
</evidence>
<name>A0A8S9HUG9_BRACR</name>
<evidence type="ECO:0000256" key="1">
    <source>
        <dbReference type="ARBA" id="ARBA00022737"/>
    </source>
</evidence>
<dbReference type="InterPro" id="IPR011990">
    <property type="entry name" value="TPR-like_helical_dom_sf"/>
</dbReference>
<dbReference type="InterPro" id="IPR044781">
    <property type="entry name" value="At5g10690-like"/>
</dbReference>
<evidence type="ECO:0000256" key="3">
    <source>
        <dbReference type="PROSITE-ProRule" id="PRU00708"/>
    </source>
</evidence>
<dbReference type="PANTHER" id="PTHR47581">
    <property type="entry name" value="OS09G0431600 PROTEIN"/>
    <property type="match status" value="1"/>
</dbReference>
<feature type="domain" description="CBS" evidence="4">
    <location>
        <begin position="386"/>
        <end position="448"/>
    </location>
</feature>
<feature type="repeat" description="PPR" evidence="3">
    <location>
        <begin position="184"/>
        <end position="218"/>
    </location>
</feature>
<feature type="repeat" description="PPR" evidence="3">
    <location>
        <begin position="71"/>
        <end position="105"/>
    </location>
</feature>
<reference evidence="5" key="1">
    <citation type="submission" date="2019-12" db="EMBL/GenBank/DDBJ databases">
        <title>Genome sequencing and annotation of Brassica cretica.</title>
        <authorList>
            <person name="Studholme D.J."/>
            <person name="Sarris P.F."/>
        </authorList>
    </citation>
    <scope>NUCLEOTIDE SEQUENCE</scope>
    <source>
        <strain evidence="5">PFS-102/07</strain>
        <tissue evidence="5">Leaf</tissue>
    </source>
</reference>
<feature type="repeat" description="PPR" evidence="3">
    <location>
        <begin position="107"/>
        <end position="137"/>
    </location>
</feature>
<comment type="caution">
    <text evidence="5">The sequence shown here is derived from an EMBL/GenBank/DDBJ whole genome shotgun (WGS) entry which is preliminary data.</text>
</comment>
<dbReference type="Gene3D" id="1.25.40.10">
    <property type="entry name" value="Tetratricopeptide repeat domain"/>
    <property type="match status" value="2"/>
</dbReference>
<proteinExistence type="predicted"/>
<dbReference type="NCBIfam" id="TIGR00756">
    <property type="entry name" value="PPR"/>
    <property type="match status" value="4"/>
</dbReference>
<evidence type="ECO:0000259" key="4">
    <source>
        <dbReference type="PROSITE" id="PS51371"/>
    </source>
</evidence>